<dbReference type="STRING" id="1178482.AR456_08205"/>
<dbReference type="InterPro" id="IPR009912">
    <property type="entry name" value="DUF1451"/>
</dbReference>
<dbReference type="EMBL" id="AVBC01000045">
    <property type="protein sequence ID" value="ERL49500.1"/>
    <property type="molecule type" value="Genomic_DNA"/>
</dbReference>
<dbReference type="Pfam" id="PF07295">
    <property type="entry name" value="DUF1451"/>
    <property type="match status" value="1"/>
</dbReference>
<sequence length="178" mass="20224">MNSDQEHKDQGHQASGNRDHHLREGYERMLARLREGADELTWENLQRDLDDAVQFEAELAEYTRDELALLRAWVERDLKDMRRYLAAGSGSVATWLGIDLDVLSRKVTESLLSIADRSVVEREQLEDALEASRADYTAGEIAAPGRMACVHCDSVVVLEGVQRIEPCHQCGHRYFTRA</sequence>
<protein>
    <recommendedName>
        <fullName evidence="4">Metalloendopeptidase</fullName>
    </recommendedName>
</protein>
<accession>W1N3G5</accession>
<keyword evidence="3" id="KW-1185">Reference proteome</keyword>
<evidence type="ECO:0000313" key="3">
    <source>
        <dbReference type="Proteomes" id="UP000019113"/>
    </source>
</evidence>
<evidence type="ECO:0008006" key="4">
    <source>
        <dbReference type="Google" id="ProtNLM"/>
    </source>
</evidence>
<feature type="region of interest" description="Disordered" evidence="1">
    <location>
        <begin position="1"/>
        <end position="21"/>
    </location>
</feature>
<dbReference type="Proteomes" id="UP000019113">
    <property type="component" value="Unassembled WGS sequence"/>
</dbReference>
<gene>
    <name evidence="2" type="ORF">BJB45_06885</name>
</gene>
<proteinExistence type="predicted"/>
<dbReference type="PATRIC" id="fig|1178482.3.peg.3947"/>
<name>W1N3G5_9GAMM</name>
<dbReference type="eggNOG" id="COG2888">
    <property type="taxonomic scope" value="Bacteria"/>
</dbReference>
<evidence type="ECO:0000256" key="1">
    <source>
        <dbReference type="SAM" id="MobiDB-lite"/>
    </source>
</evidence>
<dbReference type="AlphaFoldDB" id="W1N3G5"/>
<comment type="caution">
    <text evidence="2">The sequence shown here is derived from an EMBL/GenBank/DDBJ whole genome shotgun (WGS) entry which is preliminary data.</text>
</comment>
<dbReference type="RefSeq" id="WP_021820913.1">
    <property type="nucleotide sequence ID" value="NZ_AVBC01000045.1"/>
</dbReference>
<dbReference type="KEGG" id="hhu:AR456_08205"/>
<dbReference type="OrthoDB" id="3174978at2"/>
<reference evidence="2 3" key="1">
    <citation type="submission" date="2013-08" db="EMBL/GenBank/DDBJ databases">
        <title>draft genome of Halomonas huanghegensis, strain BJGMM-B45T.</title>
        <authorList>
            <person name="Miao C."/>
            <person name="Wan Y."/>
            <person name="Jin W."/>
        </authorList>
    </citation>
    <scope>NUCLEOTIDE SEQUENCE [LARGE SCALE GENOMIC DNA]</scope>
    <source>
        <strain evidence="2 3">BJGMM-B45</strain>
    </source>
</reference>
<evidence type="ECO:0000313" key="2">
    <source>
        <dbReference type="EMBL" id="ERL49500.1"/>
    </source>
</evidence>
<organism evidence="2 3">
    <name type="scientific">Halomonas huangheensis</name>
    <dbReference type="NCBI Taxonomy" id="1178482"/>
    <lineage>
        <taxon>Bacteria</taxon>
        <taxon>Pseudomonadati</taxon>
        <taxon>Pseudomonadota</taxon>
        <taxon>Gammaproteobacteria</taxon>
        <taxon>Oceanospirillales</taxon>
        <taxon>Halomonadaceae</taxon>
        <taxon>Halomonas</taxon>
    </lineage>
</organism>